<dbReference type="GO" id="GO:0009424">
    <property type="term" value="C:bacterial-type flagellum hook"/>
    <property type="evidence" value="ECO:0007669"/>
    <property type="project" value="TreeGrafter"/>
</dbReference>
<dbReference type="KEGG" id="dsa:Desal_3005"/>
<dbReference type="Pfam" id="PF22692">
    <property type="entry name" value="LlgE_F_G_D1"/>
    <property type="match status" value="1"/>
</dbReference>
<keyword evidence="11" id="KW-1185">Reference proteome</keyword>
<dbReference type="InterPro" id="IPR019776">
    <property type="entry name" value="Flagellar_basal_body_rod_CS"/>
</dbReference>
<dbReference type="Pfam" id="PF06429">
    <property type="entry name" value="Flg_bbr_C"/>
    <property type="match status" value="1"/>
</dbReference>
<dbReference type="InterPro" id="IPR053967">
    <property type="entry name" value="LlgE_F_G-like_D1"/>
</dbReference>
<dbReference type="AlphaFoldDB" id="C6C0W0"/>
<sequence>MGLSASLFSGITGLQAHGDKMSVLGNNIANVNTVGFKSAKMHFEDAISQDMSTATGVAQVGRGVQVGAIYADFAQGSFETTSESTDLAIGGDGFFIVSPKDEETSYYTRAGNFRFDKDGYLTDPHGYVLQGWQVQDESNSQVATGASVSTSNAVRTVGVPTDIRLENFQSAPKATTTINMITNLDSQEASRSTDSTAPYLSLFNSWDGAAEPPLGDSLYGYQSTIKVYDANGSAHNVTTYFDQVTLSNAGGKKVWEFIVTCDPEEDGRISDDGVNFAGTSAAGLLMTGTMTFNAAGDLTGVSAFTLKSNGGTAAADLRNADEWSLAEFSQDGLPVLTANFLSRSNASFTDASNDPVTIEMNFGLNNKDLSGTGTTKGWGGATVSNASLLGTNITDISNIPNFGDAEKSALATTSYSSGSTTLFQSQDGYTAGFLQSTSVSRDGVLTGRYSNGQIQELYVLTIASFNNDWGLRREGGNLFTQTRESGDALTGLPNSSGKGSIASNSLEMSNVDLAVEFVSMITTQRGFQANSKVITTTDSMMGELIQLKR</sequence>
<protein>
    <recommendedName>
        <fullName evidence="3 5">Flagellar hook protein FlgE</fullName>
    </recommendedName>
</protein>
<evidence type="ECO:0000313" key="10">
    <source>
        <dbReference type="EMBL" id="ACS81057.1"/>
    </source>
</evidence>
<feature type="domain" description="Flagellar hook protein FlgE D2" evidence="8">
    <location>
        <begin position="209"/>
        <end position="429"/>
    </location>
</feature>
<dbReference type="InterPro" id="IPR010930">
    <property type="entry name" value="Flg_bb/hook_C_dom"/>
</dbReference>
<keyword evidence="4 5" id="KW-0975">Bacterial flagellum</keyword>
<feature type="domain" description="Flagellar basal-body/hook protein C-terminal" evidence="7">
    <location>
        <begin position="503"/>
        <end position="547"/>
    </location>
</feature>
<evidence type="ECO:0000259" key="6">
    <source>
        <dbReference type="Pfam" id="PF00460"/>
    </source>
</evidence>
<evidence type="ECO:0000256" key="4">
    <source>
        <dbReference type="ARBA" id="ARBA00023143"/>
    </source>
</evidence>
<evidence type="ECO:0000259" key="9">
    <source>
        <dbReference type="Pfam" id="PF22692"/>
    </source>
</evidence>
<proteinExistence type="inferred from homology"/>
<evidence type="ECO:0000256" key="1">
    <source>
        <dbReference type="ARBA" id="ARBA00004117"/>
    </source>
</evidence>
<dbReference type="GO" id="GO:0071978">
    <property type="term" value="P:bacterial-type flagellum-dependent swarming motility"/>
    <property type="evidence" value="ECO:0007669"/>
    <property type="project" value="TreeGrafter"/>
</dbReference>
<dbReference type="Gene3D" id="2.60.98.20">
    <property type="entry name" value="Flagellar hook protein FlgE"/>
    <property type="match status" value="1"/>
</dbReference>
<dbReference type="PANTHER" id="PTHR30435">
    <property type="entry name" value="FLAGELLAR PROTEIN"/>
    <property type="match status" value="1"/>
</dbReference>
<evidence type="ECO:0000256" key="2">
    <source>
        <dbReference type="ARBA" id="ARBA00009677"/>
    </source>
</evidence>
<organism evidence="10 11">
    <name type="scientific">Maridesulfovibrio salexigens (strain ATCC 14822 / DSM 2638 / NCIMB 8403 / VKM B-1763)</name>
    <name type="common">Desulfovibrio salexigens</name>
    <dbReference type="NCBI Taxonomy" id="526222"/>
    <lineage>
        <taxon>Bacteria</taxon>
        <taxon>Pseudomonadati</taxon>
        <taxon>Thermodesulfobacteriota</taxon>
        <taxon>Desulfovibrionia</taxon>
        <taxon>Desulfovibrionales</taxon>
        <taxon>Desulfovibrionaceae</taxon>
        <taxon>Maridesulfovibrio</taxon>
    </lineage>
</organism>
<evidence type="ECO:0000313" key="11">
    <source>
        <dbReference type="Proteomes" id="UP000002601"/>
    </source>
</evidence>
<dbReference type="Proteomes" id="UP000002601">
    <property type="component" value="Chromosome"/>
</dbReference>
<dbReference type="PANTHER" id="PTHR30435:SF1">
    <property type="entry name" value="FLAGELLAR HOOK PROTEIN FLGE"/>
    <property type="match status" value="1"/>
</dbReference>
<accession>C6C0W0</accession>
<dbReference type="eggNOG" id="COG1749">
    <property type="taxonomic scope" value="Bacteria"/>
</dbReference>
<dbReference type="NCBIfam" id="TIGR03506">
    <property type="entry name" value="FlgEFG_subfam"/>
    <property type="match status" value="2"/>
</dbReference>
<dbReference type="Pfam" id="PF00460">
    <property type="entry name" value="Flg_bb_rod"/>
    <property type="match status" value="1"/>
</dbReference>
<feature type="domain" description="Flagellar hook protein FlgE/F/G-like D1" evidence="9">
    <location>
        <begin position="88"/>
        <end position="139"/>
    </location>
</feature>
<comment type="subcellular location">
    <subcellularLocation>
        <location evidence="1 5">Bacterial flagellum basal body</location>
    </subcellularLocation>
</comment>
<gene>
    <name evidence="10" type="ordered locus">Desal_3005</name>
</gene>
<evidence type="ECO:0000259" key="7">
    <source>
        <dbReference type="Pfam" id="PF06429"/>
    </source>
</evidence>
<comment type="similarity">
    <text evidence="2 5">Belongs to the flagella basal body rod proteins family.</text>
</comment>
<reference evidence="10 11" key="1">
    <citation type="submission" date="2009-06" db="EMBL/GenBank/DDBJ databases">
        <title>Complete sequence of Desulfovibrio salexigens DSM 2638.</title>
        <authorList>
            <consortium name="US DOE Joint Genome Institute"/>
            <person name="Lucas S."/>
            <person name="Copeland A."/>
            <person name="Lapidus A."/>
            <person name="Glavina del Rio T."/>
            <person name="Tice H."/>
            <person name="Bruce D."/>
            <person name="Goodwin L."/>
            <person name="Pitluck S."/>
            <person name="Munk A.C."/>
            <person name="Brettin T."/>
            <person name="Detter J.C."/>
            <person name="Han C."/>
            <person name="Tapia R."/>
            <person name="Larimer F."/>
            <person name="Land M."/>
            <person name="Hauser L."/>
            <person name="Kyrpides N."/>
            <person name="Anderson I."/>
            <person name="Wall J.D."/>
            <person name="Arkin A.P."/>
            <person name="Dehal P."/>
            <person name="Chivian D."/>
            <person name="Giles B."/>
            <person name="Hazen T.C."/>
        </authorList>
    </citation>
    <scope>NUCLEOTIDE SEQUENCE [LARGE SCALE GENOMIC DNA]</scope>
    <source>
        <strain evidence="11">ATCC 14822 / DSM 2638 / NCIMB 8403 / VKM B-1763</strain>
    </source>
</reference>
<dbReference type="OrthoDB" id="9804559at2"/>
<dbReference type="PROSITE" id="PS00588">
    <property type="entry name" value="FLAGELLA_BB_ROD"/>
    <property type="match status" value="1"/>
</dbReference>
<evidence type="ECO:0000259" key="8">
    <source>
        <dbReference type="Pfam" id="PF07559"/>
    </source>
</evidence>
<dbReference type="SUPFAM" id="SSF117143">
    <property type="entry name" value="Flagellar hook protein flgE"/>
    <property type="match status" value="1"/>
</dbReference>
<evidence type="ECO:0000256" key="5">
    <source>
        <dbReference type="RuleBase" id="RU362116"/>
    </source>
</evidence>
<dbReference type="EMBL" id="CP001649">
    <property type="protein sequence ID" value="ACS81057.1"/>
    <property type="molecule type" value="Genomic_DNA"/>
</dbReference>
<dbReference type="HOGENOM" id="CLU_013687_2_1_7"/>
<dbReference type="STRING" id="526222.Desal_3005"/>
<name>C6C0W0_MARSD</name>
<dbReference type="InterPro" id="IPR001444">
    <property type="entry name" value="Flag_bb_rod_N"/>
</dbReference>
<dbReference type="InterPro" id="IPR037058">
    <property type="entry name" value="Falgellar_hook_FlgE_sf"/>
</dbReference>
<evidence type="ECO:0000256" key="3">
    <source>
        <dbReference type="ARBA" id="ARBA00019015"/>
    </source>
</evidence>
<dbReference type="InterPro" id="IPR037925">
    <property type="entry name" value="FlgE/F/G-like"/>
</dbReference>
<dbReference type="InterPro" id="IPR011491">
    <property type="entry name" value="FlgE_D2"/>
</dbReference>
<feature type="domain" description="Flagellar basal body rod protein N-terminal" evidence="6">
    <location>
        <begin position="10"/>
        <end position="37"/>
    </location>
</feature>
<dbReference type="InterPro" id="IPR020013">
    <property type="entry name" value="Flagellar_FlgE/F/G"/>
</dbReference>
<comment type="function">
    <text evidence="5">A flexible structure which links the flagellar filament to the drive apparatus in the basal body.</text>
</comment>
<dbReference type="GO" id="GO:0009425">
    <property type="term" value="C:bacterial-type flagellum basal body"/>
    <property type="evidence" value="ECO:0007669"/>
    <property type="project" value="UniProtKB-SubCell"/>
</dbReference>
<dbReference type="RefSeq" id="WP_015852873.1">
    <property type="nucleotide sequence ID" value="NC_012881.1"/>
</dbReference>
<dbReference type="GO" id="GO:0005829">
    <property type="term" value="C:cytosol"/>
    <property type="evidence" value="ECO:0007669"/>
    <property type="project" value="TreeGrafter"/>
</dbReference>
<dbReference type="Pfam" id="PF07559">
    <property type="entry name" value="FlgE_D2"/>
    <property type="match status" value="1"/>
</dbReference>